<dbReference type="AlphaFoldDB" id="A0A0L7KUS1"/>
<dbReference type="PANTHER" id="PTHR24258">
    <property type="entry name" value="SERINE PROTEASE-RELATED"/>
    <property type="match status" value="1"/>
</dbReference>
<accession>A0A0L7KUS1</accession>
<dbReference type="Proteomes" id="UP000037510">
    <property type="component" value="Unassembled WGS sequence"/>
</dbReference>
<dbReference type="Gene3D" id="2.40.10.10">
    <property type="entry name" value="Trypsin-like serine proteases"/>
    <property type="match status" value="1"/>
</dbReference>
<organism evidence="1 2">
    <name type="scientific">Operophtera brumata</name>
    <name type="common">Winter moth</name>
    <name type="synonym">Phalaena brumata</name>
    <dbReference type="NCBI Taxonomy" id="104452"/>
    <lineage>
        <taxon>Eukaryota</taxon>
        <taxon>Metazoa</taxon>
        <taxon>Ecdysozoa</taxon>
        <taxon>Arthropoda</taxon>
        <taxon>Hexapoda</taxon>
        <taxon>Insecta</taxon>
        <taxon>Pterygota</taxon>
        <taxon>Neoptera</taxon>
        <taxon>Endopterygota</taxon>
        <taxon>Lepidoptera</taxon>
        <taxon>Glossata</taxon>
        <taxon>Ditrysia</taxon>
        <taxon>Geometroidea</taxon>
        <taxon>Geometridae</taxon>
        <taxon>Larentiinae</taxon>
        <taxon>Operophtera</taxon>
    </lineage>
</organism>
<dbReference type="PANTHER" id="PTHR24258:SF145">
    <property type="entry name" value="SERINE PROTEASE EASTER-LIKE PROTEIN"/>
    <property type="match status" value="1"/>
</dbReference>
<name>A0A0L7KUS1_OPEBR</name>
<protein>
    <submittedName>
        <fullName evidence="1">Uncharacterized protein</fullName>
    </submittedName>
</protein>
<dbReference type="EMBL" id="JTDY01005434">
    <property type="protein sequence ID" value="KOB67003.1"/>
    <property type="molecule type" value="Genomic_DNA"/>
</dbReference>
<evidence type="ECO:0000313" key="2">
    <source>
        <dbReference type="Proteomes" id="UP000037510"/>
    </source>
</evidence>
<evidence type="ECO:0000313" key="1">
    <source>
        <dbReference type="EMBL" id="KOB67003.1"/>
    </source>
</evidence>
<comment type="caution">
    <text evidence="1">The sequence shown here is derived from an EMBL/GenBank/DDBJ whole genome shotgun (WGS) entry which is preliminary data.</text>
</comment>
<gene>
    <name evidence="1" type="ORF">OBRU01_21099</name>
</gene>
<reference evidence="1 2" key="1">
    <citation type="journal article" date="2015" name="Genome Biol. Evol.">
        <title>The genome of winter moth (Operophtera brumata) provides a genomic perspective on sexual dimorphism and phenology.</title>
        <authorList>
            <person name="Derks M.F."/>
            <person name="Smit S."/>
            <person name="Salis L."/>
            <person name="Schijlen E."/>
            <person name="Bossers A."/>
            <person name="Mateman C."/>
            <person name="Pijl A.S."/>
            <person name="de Ridder D."/>
            <person name="Groenen M.A."/>
            <person name="Visser M.E."/>
            <person name="Megens H.J."/>
        </authorList>
    </citation>
    <scope>NUCLEOTIDE SEQUENCE [LARGE SCALE GENOMIC DNA]</scope>
    <source>
        <strain evidence="1">WM2013NL</strain>
        <tissue evidence="1">Head and thorax</tissue>
    </source>
</reference>
<dbReference type="InterPro" id="IPR009003">
    <property type="entry name" value="Peptidase_S1_PA"/>
</dbReference>
<proteinExistence type="predicted"/>
<sequence>MPKSKDGTQECGQSIVRGVDYNGLGAHPWVARIGFARKYCRPSCDCGKVYQDGTQECGQSIVRGVDYNGLGAHPWVTRIGFARKYCCPSCDCGKVYQDGTQECGQSIYCCPSCGCGKVYQDGTQECGQSIYCCPSCGCGKVYQDGTQECGQSIVRVVVGEWDTGRSPDCNDFFCAPPTQAIKVENVVVHPGYEQKIFRHDIALILCAGGEEGKDACSGFGGAPLLMSRDGQFVQVTSSDISAYYTNQHHNSVTETY</sequence>
<dbReference type="SUPFAM" id="SSF50494">
    <property type="entry name" value="Trypsin-like serine proteases"/>
    <property type="match status" value="1"/>
</dbReference>
<dbReference type="InterPro" id="IPR043504">
    <property type="entry name" value="Peptidase_S1_PA_chymotrypsin"/>
</dbReference>
<keyword evidence="2" id="KW-1185">Reference proteome</keyword>
<dbReference type="STRING" id="104452.A0A0L7KUS1"/>